<evidence type="ECO:0000256" key="3">
    <source>
        <dbReference type="ARBA" id="ARBA00037096"/>
    </source>
</evidence>
<accession>A0ABM0HSG7</accession>
<dbReference type="PRINTS" id="PR00081">
    <property type="entry name" value="GDHRDH"/>
</dbReference>
<dbReference type="PROSITE" id="PS00061">
    <property type="entry name" value="ADH_SHORT"/>
    <property type="match status" value="1"/>
</dbReference>
<keyword evidence="7" id="KW-0472">Membrane</keyword>
<dbReference type="PANTHER" id="PTHR44196">
    <property type="entry name" value="DEHYDROGENASE/REDUCTASE SDR FAMILY MEMBER 7B"/>
    <property type="match status" value="1"/>
</dbReference>
<comment type="function">
    <text evidence="3">Putative oxidoreductase.</text>
</comment>
<dbReference type="GeneID" id="101388423"/>
<evidence type="ECO:0000256" key="5">
    <source>
        <dbReference type="ARBA" id="ARBA00043014"/>
    </source>
</evidence>
<feature type="transmembrane region" description="Helical" evidence="7">
    <location>
        <begin position="78"/>
        <end position="101"/>
    </location>
</feature>
<dbReference type="Gene3D" id="3.40.50.720">
    <property type="entry name" value="NAD(P)-binding Rossmann-like Domain"/>
    <property type="match status" value="1"/>
</dbReference>
<evidence type="ECO:0000256" key="1">
    <source>
        <dbReference type="ARBA" id="ARBA00006484"/>
    </source>
</evidence>
<protein>
    <recommendedName>
        <fullName evidence="4">Dehydrogenase/reductase SDR family member 7B</fullName>
    </recommendedName>
    <alternativeName>
        <fullName evidence="5">Short-chain dehydrogenase/reductase family 32C member 1</fullName>
    </alternativeName>
</protein>
<dbReference type="RefSeq" id="XP_004433035.2">
    <property type="nucleotide sequence ID" value="XM_004432978.2"/>
</dbReference>
<proteinExistence type="inferred from homology"/>
<dbReference type="Proteomes" id="UP000694910">
    <property type="component" value="Unplaced"/>
</dbReference>
<dbReference type="InterPro" id="IPR057326">
    <property type="entry name" value="KR_dom"/>
</dbReference>
<dbReference type="SUPFAM" id="SSF51735">
    <property type="entry name" value="NAD(P)-binding Rossmann-fold domains"/>
    <property type="match status" value="1"/>
</dbReference>
<keyword evidence="9" id="KW-1185">Reference proteome</keyword>
<organism evidence="9 10">
    <name type="scientific">Ceratotherium simum simum</name>
    <name type="common">Southern white rhinoceros</name>
    <dbReference type="NCBI Taxonomy" id="73337"/>
    <lineage>
        <taxon>Eukaryota</taxon>
        <taxon>Metazoa</taxon>
        <taxon>Chordata</taxon>
        <taxon>Craniata</taxon>
        <taxon>Vertebrata</taxon>
        <taxon>Euteleostomi</taxon>
        <taxon>Mammalia</taxon>
        <taxon>Eutheria</taxon>
        <taxon>Laurasiatheria</taxon>
        <taxon>Perissodactyla</taxon>
        <taxon>Rhinocerotidae</taxon>
        <taxon>Ceratotherium</taxon>
    </lineage>
</organism>
<keyword evidence="2" id="KW-0560">Oxidoreductase</keyword>
<reference evidence="10" key="1">
    <citation type="submission" date="2025-08" db="UniProtKB">
        <authorList>
            <consortium name="RefSeq"/>
        </authorList>
    </citation>
    <scope>IDENTIFICATION</scope>
</reference>
<comment type="similarity">
    <text evidence="1 6">Belongs to the short-chain dehydrogenases/reductases (SDR) family.</text>
</comment>
<evidence type="ECO:0000256" key="4">
    <source>
        <dbReference type="ARBA" id="ARBA00040419"/>
    </source>
</evidence>
<dbReference type="PRINTS" id="PR00080">
    <property type="entry name" value="SDRFAMILY"/>
</dbReference>
<dbReference type="InterPro" id="IPR002347">
    <property type="entry name" value="SDR_fam"/>
</dbReference>
<gene>
    <name evidence="10" type="primary">LOC101388423</name>
</gene>
<evidence type="ECO:0000313" key="10">
    <source>
        <dbReference type="RefSeq" id="XP_004433035.2"/>
    </source>
</evidence>
<keyword evidence="7" id="KW-0812">Transmembrane</keyword>
<dbReference type="PANTHER" id="PTHR44196:SF1">
    <property type="entry name" value="DEHYDROGENASE_REDUCTASE SDR FAMILY MEMBER 7B"/>
    <property type="match status" value="1"/>
</dbReference>
<dbReference type="SMART" id="SM00822">
    <property type="entry name" value="PKS_KR"/>
    <property type="match status" value="1"/>
</dbReference>
<dbReference type="InterPro" id="IPR020904">
    <property type="entry name" value="Sc_DH/Rdtase_CS"/>
</dbReference>
<evidence type="ECO:0000256" key="7">
    <source>
        <dbReference type="SAM" id="Phobius"/>
    </source>
</evidence>
<evidence type="ECO:0000256" key="2">
    <source>
        <dbReference type="ARBA" id="ARBA00023002"/>
    </source>
</evidence>
<keyword evidence="7" id="KW-1133">Transmembrane helix</keyword>
<dbReference type="InterPro" id="IPR036291">
    <property type="entry name" value="NAD(P)-bd_dom_sf"/>
</dbReference>
<name>A0ABM0HSG7_CERSS</name>
<dbReference type="CDD" id="cd05332">
    <property type="entry name" value="11beta-HSD1_like_SDR_c"/>
    <property type="match status" value="1"/>
</dbReference>
<sequence>MDERVTSGPEVIHSIEGVDIKQRPARGPRMDPINLVPYLPRAKWSTGPGDQGWHAMLCQVLEESQKHTRRKSLLKVRVMDWITSTAILPLLLGCVGIFSLFKLLQQMRVKAYLRNAVVVITGATSGLGRECAKVFYAAGAKLVLCGRNREALEELTKELAASQATKVQTHKPYTVTFDLAEPGAIVAATAEILQCFGYVDVLINNAGISYRGAIVDTTADVDKRVMETNYFGPVALTKALLPSMIKRRQGHVVAISSIQGKISIPFRSAYAASKHATQAFFDCLRAEVEQYEVEVTVISPGYIHTSLSVNAITADGSTYGVMDETTAQGRSPVEVARDVLAAVGKKKKDVILADLLPSLAVYLRTLAPGLFFSLMASRARKERKSKNS</sequence>
<dbReference type="NCBIfam" id="NF004825">
    <property type="entry name" value="PRK06181.1"/>
    <property type="match status" value="1"/>
</dbReference>
<evidence type="ECO:0000259" key="8">
    <source>
        <dbReference type="SMART" id="SM00822"/>
    </source>
</evidence>
<dbReference type="Pfam" id="PF00106">
    <property type="entry name" value="adh_short"/>
    <property type="match status" value="1"/>
</dbReference>
<feature type="domain" description="Ketoreductase" evidence="8">
    <location>
        <begin position="116"/>
        <end position="301"/>
    </location>
</feature>
<evidence type="ECO:0000313" key="9">
    <source>
        <dbReference type="Proteomes" id="UP000694910"/>
    </source>
</evidence>
<evidence type="ECO:0000256" key="6">
    <source>
        <dbReference type="RuleBase" id="RU000363"/>
    </source>
</evidence>